<reference evidence="15 16" key="1">
    <citation type="submission" date="2019-09" db="EMBL/GenBank/DDBJ databases">
        <title>YIM 48816 draft genome.</title>
        <authorList>
            <person name="Jiang L."/>
        </authorList>
    </citation>
    <scope>NUCLEOTIDE SEQUENCE [LARGE SCALE GENOMIC DNA]</scope>
    <source>
        <strain evidence="15 16">YIM 48816</strain>
    </source>
</reference>
<dbReference type="PANTHER" id="PTHR10815">
    <property type="entry name" value="METHYLATED-DNA--PROTEIN-CYSTEINE METHYLTRANSFERASE"/>
    <property type="match status" value="1"/>
</dbReference>
<dbReference type="GO" id="GO:0006284">
    <property type="term" value="P:base-excision repair"/>
    <property type="evidence" value="ECO:0007669"/>
    <property type="project" value="InterPro"/>
</dbReference>
<evidence type="ECO:0000256" key="13">
    <source>
        <dbReference type="SAM" id="MobiDB-lite"/>
    </source>
</evidence>
<dbReference type="InterPro" id="IPR018060">
    <property type="entry name" value="HTH_AraC"/>
</dbReference>
<keyword evidence="16" id="KW-1185">Reference proteome</keyword>
<dbReference type="NCBIfam" id="TIGR00589">
    <property type="entry name" value="ogt"/>
    <property type="match status" value="1"/>
</dbReference>
<keyword evidence="9" id="KW-0010">Activator</keyword>
<dbReference type="PROSITE" id="PS01124">
    <property type="entry name" value="HTH_ARAC_FAMILY_2"/>
    <property type="match status" value="1"/>
</dbReference>
<dbReference type="GO" id="GO:0003700">
    <property type="term" value="F:DNA-binding transcription factor activity"/>
    <property type="evidence" value="ECO:0007669"/>
    <property type="project" value="InterPro"/>
</dbReference>
<comment type="caution">
    <text evidence="15">The sequence shown here is derived from an EMBL/GenBank/DDBJ whole genome shotgun (WGS) entry which is preliminary data.</text>
</comment>
<dbReference type="Pfam" id="PF12833">
    <property type="entry name" value="HTH_18"/>
    <property type="match status" value="1"/>
</dbReference>
<dbReference type="CDD" id="cd06445">
    <property type="entry name" value="ATase"/>
    <property type="match status" value="1"/>
</dbReference>
<proteinExistence type="inferred from homology"/>
<dbReference type="EC" id="2.1.1.63" evidence="4"/>
<dbReference type="Gene3D" id="3.40.10.10">
    <property type="entry name" value="DNA Methylphosphotriester Repair Domain"/>
    <property type="match status" value="1"/>
</dbReference>
<dbReference type="OrthoDB" id="9802228at2"/>
<dbReference type="SUPFAM" id="SSF48150">
    <property type="entry name" value="DNA-glycosylase"/>
    <property type="match status" value="1"/>
</dbReference>
<evidence type="ECO:0000256" key="8">
    <source>
        <dbReference type="ARBA" id="ARBA00023015"/>
    </source>
</evidence>
<keyword evidence="5 15" id="KW-0489">Methyltransferase</keyword>
<dbReference type="InterPro" id="IPR035451">
    <property type="entry name" value="Ada-like_dom_sf"/>
</dbReference>
<comment type="catalytic activity">
    <reaction evidence="1">
        <text>a 4-O-methyl-thymidine in DNA + L-cysteinyl-[protein] = a thymidine in DNA + S-methyl-L-cysteinyl-[protein]</text>
        <dbReference type="Rhea" id="RHEA:53428"/>
        <dbReference type="Rhea" id="RHEA-COMP:10131"/>
        <dbReference type="Rhea" id="RHEA-COMP:10132"/>
        <dbReference type="Rhea" id="RHEA-COMP:13555"/>
        <dbReference type="Rhea" id="RHEA-COMP:13556"/>
        <dbReference type="ChEBI" id="CHEBI:29950"/>
        <dbReference type="ChEBI" id="CHEBI:82612"/>
        <dbReference type="ChEBI" id="CHEBI:137386"/>
        <dbReference type="ChEBI" id="CHEBI:137387"/>
        <dbReference type="EC" id="2.1.1.63"/>
    </reaction>
</comment>
<dbReference type="Pfam" id="PF02805">
    <property type="entry name" value="Ada_Zn_binding"/>
    <property type="match status" value="1"/>
</dbReference>
<dbReference type="SUPFAM" id="SSF53155">
    <property type="entry name" value="Methylated DNA-protein cysteine methyltransferase domain"/>
    <property type="match status" value="1"/>
</dbReference>
<dbReference type="EMBL" id="VZZK01000037">
    <property type="protein sequence ID" value="KAB1074508.1"/>
    <property type="molecule type" value="Genomic_DNA"/>
</dbReference>
<evidence type="ECO:0000256" key="5">
    <source>
        <dbReference type="ARBA" id="ARBA00022603"/>
    </source>
</evidence>
<dbReference type="GO" id="GO:0043565">
    <property type="term" value="F:sequence-specific DNA binding"/>
    <property type="evidence" value="ECO:0007669"/>
    <property type="project" value="InterPro"/>
</dbReference>
<evidence type="ECO:0000256" key="1">
    <source>
        <dbReference type="ARBA" id="ARBA00001286"/>
    </source>
</evidence>
<dbReference type="Gene3D" id="3.30.310.20">
    <property type="entry name" value="DNA-3-methyladenine glycosylase AlkA, N-terminal domain"/>
    <property type="match status" value="1"/>
</dbReference>
<dbReference type="GO" id="GO:0003908">
    <property type="term" value="F:methylated-DNA-[protein]-cysteine S-methyltransferase activity"/>
    <property type="evidence" value="ECO:0007669"/>
    <property type="project" value="UniProtKB-EC"/>
</dbReference>
<sequence>MRRGRTEPSSRPTVPGGPHPIACTAPYDWEGIRAFLAARAVPGLERVTSGAYARTISLGGRHGTLRVREAGAAGLIADLRFPDPGAIPAILARIGRLFDVAADRAAIGAQLSGDPDLARLVSARPGLRVPGAWDGFELGVRAILGQQVSVTAATLLAAALVATYGPPLAAEAEPGLSHVFPAPQDLAEADISRALNMPRARGAAIRSLAAAAAADPTLFAPGQGLAAAVARLTALRGIGPWTAQYIAMRALREPDALPPGDIGLLRALETGQRRPSRAELLNRAEGWRPWRAYAAMHLWAADADSAPARCGSKDRDAGAPRTGESAASRGADGAPSEEMAMPITDLQTETRAEDDAGRWAALASRDRRADGQFVYAVRTTGIYCRPSCAARAARPENVRFHPTCEAAEAAGFRPCKRCRPNEAAPEARQAAAIARACRLIETAETLPVLDDLARAAGMSPFHFHRVFKRITGVTPRAYAGARRAERVAEGLQEAGTVTEAIYAAGYNSASRFYAGARLGMTPTAYRRGGAGTRIRFALGACSLGAILVAATERGVCAILLGDDPDALLRDLQDRFPAAELVGGEADFEALVARVVGFVEAPAGAFGLPLDIGGTAFQQRVWEALRRIPAGTTASYAEIARAIGAPTATRAVARACGQNALAVAIPCHRVVRQDGALSGYRWGVARKRDLLAREGVARPDGVALRESVDR</sequence>
<evidence type="ECO:0000256" key="4">
    <source>
        <dbReference type="ARBA" id="ARBA00011918"/>
    </source>
</evidence>
<dbReference type="InterPro" id="IPR037046">
    <property type="entry name" value="AlkA_N_sf"/>
</dbReference>
<dbReference type="InterPro" id="IPR010316">
    <property type="entry name" value="AlkA_N"/>
</dbReference>
<evidence type="ECO:0000256" key="10">
    <source>
        <dbReference type="ARBA" id="ARBA00023163"/>
    </source>
</evidence>
<dbReference type="GO" id="GO:0032259">
    <property type="term" value="P:methylation"/>
    <property type="evidence" value="ECO:0007669"/>
    <property type="project" value="UniProtKB-KW"/>
</dbReference>
<dbReference type="SUPFAM" id="SSF46767">
    <property type="entry name" value="Methylated DNA-protein cysteine methyltransferase, C-terminal domain"/>
    <property type="match status" value="1"/>
</dbReference>
<evidence type="ECO:0000256" key="9">
    <source>
        <dbReference type="ARBA" id="ARBA00023159"/>
    </source>
</evidence>
<dbReference type="Gene3D" id="1.10.10.10">
    <property type="entry name" value="Winged helix-like DNA-binding domain superfamily/Winged helix DNA-binding domain"/>
    <property type="match status" value="1"/>
</dbReference>
<keyword evidence="15" id="KW-0238">DNA-binding</keyword>
<gene>
    <name evidence="15" type="primary">ada</name>
    <name evidence="15" type="ORF">F6X53_25815</name>
</gene>
<evidence type="ECO:0000313" key="15">
    <source>
        <dbReference type="EMBL" id="KAB1074508.1"/>
    </source>
</evidence>
<dbReference type="SUPFAM" id="SSF55945">
    <property type="entry name" value="TATA-box binding protein-like"/>
    <property type="match status" value="1"/>
</dbReference>
<keyword evidence="8" id="KW-0805">Transcription regulation</keyword>
<dbReference type="InterPro" id="IPR036631">
    <property type="entry name" value="MGMT_N_sf"/>
</dbReference>
<dbReference type="Pfam" id="PF01035">
    <property type="entry name" value="DNA_binding_1"/>
    <property type="match status" value="1"/>
</dbReference>
<evidence type="ECO:0000256" key="2">
    <source>
        <dbReference type="ARBA" id="ARBA00001947"/>
    </source>
</evidence>
<dbReference type="AlphaFoldDB" id="A0A6L3SY91"/>
<dbReference type="InterPro" id="IPR001497">
    <property type="entry name" value="MethylDNA_cys_MeTrfase_AS"/>
</dbReference>
<feature type="region of interest" description="Disordered" evidence="13">
    <location>
        <begin position="307"/>
        <end position="338"/>
    </location>
</feature>
<dbReference type="Gene3D" id="1.10.1670.10">
    <property type="entry name" value="Helix-hairpin-Helix base-excision DNA repair enzymes (C-terminal)"/>
    <property type="match status" value="1"/>
</dbReference>
<dbReference type="SUPFAM" id="SSF46689">
    <property type="entry name" value="Homeodomain-like"/>
    <property type="match status" value="1"/>
</dbReference>
<organism evidence="15 16">
    <name type="scientific">Methylobacterium soli</name>
    <dbReference type="NCBI Taxonomy" id="553447"/>
    <lineage>
        <taxon>Bacteria</taxon>
        <taxon>Pseudomonadati</taxon>
        <taxon>Pseudomonadota</taxon>
        <taxon>Alphaproteobacteria</taxon>
        <taxon>Hyphomicrobiales</taxon>
        <taxon>Methylobacteriaceae</taxon>
        <taxon>Methylobacterium</taxon>
    </lineage>
</organism>
<evidence type="ECO:0000256" key="11">
    <source>
        <dbReference type="ARBA" id="ARBA00023204"/>
    </source>
</evidence>
<dbReference type="PROSITE" id="PS00374">
    <property type="entry name" value="MGMT"/>
    <property type="match status" value="1"/>
</dbReference>
<dbReference type="SUPFAM" id="SSF57884">
    <property type="entry name" value="Ada DNA repair protein, N-terminal domain (N-Ada 10)"/>
    <property type="match status" value="1"/>
</dbReference>
<evidence type="ECO:0000256" key="12">
    <source>
        <dbReference type="ARBA" id="ARBA00049348"/>
    </source>
</evidence>
<evidence type="ECO:0000313" key="16">
    <source>
        <dbReference type="Proteomes" id="UP000474159"/>
    </source>
</evidence>
<dbReference type="Gene3D" id="1.10.10.60">
    <property type="entry name" value="Homeodomain-like"/>
    <property type="match status" value="1"/>
</dbReference>
<dbReference type="Gene3D" id="3.30.160.70">
    <property type="entry name" value="Methylated DNA-protein cysteine methyltransferase domain"/>
    <property type="match status" value="1"/>
</dbReference>
<dbReference type="Proteomes" id="UP000474159">
    <property type="component" value="Unassembled WGS sequence"/>
</dbReference>
<feature type="domain" description="HTH araC/xylS-type" evidence="14">
    <location>
        <begin position="449"/>
        <end position="528"/>
    </location>
</feature>
<dbReference type="InterPro" id="IPR023170">
    <property type="entry name" value="HhH_base_excis_C"/>
</dbReference>
<dbReference type="FunFam" id="1.10.10.10:FF:000214">
    <property type="entry name" value="Methylated-DNA--protein-cysteine methyltransferase"/>
    <property type="match status" value="1"/>
</dbReference>
<protein>
    <recommendedName>
        <fullName evidence="4">methylated-DNA--[protein]-cysteine S-methyltransferase</fullName>
        <ecNumber evidence="4">2.1.1.63</ecNumber>
    </recommendedName>
</protein>
<dbReference type="SMART" id="SM00342">
    <property type="entry name" value="HTH_ARAC"/>
    <property type="match status" value="1"/>
</dbReference>
<dbReference type="SMART" id="SM01009">
    <property type="entry name" value="AlkA_N"/>
    <property type="match status" value="1"/>
</dbReference>
<keyword evidence="6 15" id="KW-0808">Transferase</keyword>
<dbReference type="NCBIfam" id="NF011964">
    <property type="entry name" value="PRK15435.1"/>
    <property type="match status" value="1"/>
</dbReference>
<dbReference type="InterPro" id="IPR011257">
    <property type="entry name" value="DNA_glycosylase"/>
</dbReference>
<dbReference type="GO" id="GO:0008270">
    <property type="term" value="F:zinc ion binding"/>
    <property type="evidence" value="ECO:0007669"/>
    <property type="project" value="InterPro"/>
</dbReference>
<evidence type="ECO:0000259" key="14">
    <source>
        <dbReference type="PROSITE" id="PS01124"/>
    </source>
</evidence>
<keyword evidence="11" id="KW-0234">DNA repair</keyword>
<evidence type="ECO:0000256" key="6">
    <source>
        <dbReference type="ARBA" id="ARBA00022679"/>
    </source>
</evidence>
<dbReference type="PANTHER" id="PTHR10815:SF14">
    <property type="entry name" value="BIFUNCTIONAL TRANSCRIPTIONAL ACTIVATOR_DNA REPAIR ENZYME ADA"/>
    <property type="match status" value="1"/>
</dbReference>
<dbReference type="InterPro" id="IPR014048">
    <property type="entry name" value="MethylDNA_cys_MeTrfase_DNA-bd"/>
</dbReference>
<evidence type="ECO:0000256" key="3">
    <source>
        <dbReference type="ARBA" id="ARBA00008711"/>
    </source>
</evidence>
<dbReference type="InterPro" id="IPR003265">
    <property type="entry name" value="HhH-GPD_domain"/>
</dbReference>
<comment type="similarity">
    <text evidence="3">Belongs to the MGMT family.</text>
</comment>
<keyword evidence="7" id="KW-0227">DNA damage</keyword>
<dbReference type="InterPro" id="IPR036388">
    <property type="entry name" value="WH-like_DNA-bd_sf"/>
</dbReference>
<dbReference type="InterPro" id="IPR009057">
    <property type="entry name" value="Homeodomain-like_sf"/>
</dbReference>
<dbReference type="Gene3D" id="1.10.340.30">
    <property type="entry name" value="Hypothetical protein, domain 2"/>
    <property type="match status" value="1"/>
</dbReference>
<comment type="cofactor">
    <cofactor evidence="2">
        <name>Zn(2+)</name>
        <dbReference type="ChEBI" id="CHEBI:29105"/>
    </cofactor>
</comment>
<keyword evidence="10" id="KW-0804">Transcription</keyword>
<dbReference type="InterPro" id="IPR036217">
    <property type="entry name" value="MethylDNA_cys_MeTrfase_DNAb"/>
</dbReference>
<dbReference type="SMART" id="SM00478">
    <property type="entry name" value="ENDO3c"/>
    <property type="match status" value="1"/>
</dbReference>
<evidence type="ECO:0000256" key="7">
    <source>
        <dbReference type="ARBA" id="ARBA00022763"/>
    </source>
</evidence>
<comment type="catalytic activity">
    <reaction evidence="12">
        <text>a 6-O-methyl-2'-deoxyguanosine in DNA + L-cysteinyl-[protein] = S-methyl-L-cysteinyl-[protein] + a 2'-deoxyguanosine in DNA</text>
        <dbReference type="Rhea" id="RHEA:24000"/>
        <dbReference type="Rhea" id="RHEA-COMP:10131"/>
        <dbReference type="Rhea" id="RHEA-COMP:10132"/>
        <dbReference type="Rhea" id="RHEA-COMP:11367"/>
        <dbReference type="Rhea" id="RHEA-COMP:11368"/>
        <dbReference type="ChEBI" id="CHEBI:29950"/>
        <dbReference type="ChEBI" id="CHEBI:82612"/>
        <dbReference type="ChEBI" id="CHEBI:85445"/>
        <dbReference type="ChEBI" id="CHEBI:85448"/>
        <dbReference type="EC" id="2.1.1.63"/>
    </reaction>
</comment>
<accession>A0A6L3SY91</accession>
<name>A0A6L3SY91_9HYPH</name>
<dbReference type="InterPro" id="IPR004026">
    <property type="entry name" value="Ada_DNA_repair_Zn-bd"/>
</dbReference>
<dbReference type="Pfam" id="PF06029">
    <property type="entry name" value="AlkA_N"/>
    <property type="match status" value="1"/>
</dbReference>